<evidence type="ECO:0000313" key="2">
    <source>
        <dbReference type="Proteomes" id="UP000016660"/>
    </source>
</evidence>
<keyword evidence="2" id="KW-1185">Reference proteome</keyword>
<evidence type="ECO:0000313" key="1">
    <source>
        <dbReference type="EMBL" id="ERJ80929.1"/>
    </source>
</evidence>
<dbReference type="EMBL" id="AWUY01000010">
    <property type="protein sequence ID" value="ERJ80929.1"/>
    <property type="molecule type" value="Genomic_DNA"/>
</dbReference>
<gene>
    <name evidence="1" type="ORF">HMPREF0653_00201</name>
</gene>
<reference evidence="1 2" key="1">
    <citation type="submission" date="2013-06" db="EMBL/GenBank/DDBJ databases">
        <authorList>
            <person name="Weinstock G."/>
            <person name="Sodergren E."/>
            <person name="Lobos E.A."/>
            <person name="Fulton L."/>
            <person name="Fulton R."/>
            <person name="Courtney L."/>
            <person name="Fronick C."/>
            <person name="O'Laughlin M."/>
            <person name="Godfrey J."/>
            <person name="Wilson R.M."/>
            <person name="Miner T."/>
            <person name="Farmer C."/>
            <person name="Delehaunty K."/>
            <person name="Cordes M."/>
            <person name="Minx P."/>
            <person name="Tomlinson C."/>
            <person name="Chen J."/>
            <person name="Wollam A."/>
            <person name="Pepin K.H."/>
            <person name="Bhonagiri V."/>
            <person name="Zhang X."/>
            <person name="Warren W."/>
            <person name="Mitreva M."/>
            <person name="Mardis E.R."/>
            <person name="Wilson R.K."/>
        </authorList>
    </citation>
    <scope>NUCLEOTIDE SEQUENCE [LARGE SCALE GENOMIC DNA]</scope>
    <source>
        <strain evidence="1 2">ATCC 29426</strain>
    </source>
</reference>
<organism evidence="1 2">
    <name type="scientific">Prevotella disiens JCM 6334 = ATCC 29426</name>
    <dbReference type="NCBI Taxonomy" id="1235811"/>
    <lineage>
        <taxon>Bacteria</taxon>
        <taxon>Pseudomonadati</taxon>
        <taxon>Bacteroidota</taxon>
        <taxon>Bacteroidia</taxon>
        <taxon>Bacteroidales</taxon>
        <taxon>Prevotellaceae</taxon>
        <taxon>Prevotella</taxon>
    </lineage>
</organism>
<accession>A0ABN0NV83</accession>
<proteinExistence type="predicted"/>
<protein>
    <submittedName>
        <fullName evidence="1">Uncharacterized protein</fullName>
    </submittedName>
</protein>
<name>A0ABN0NV83_9BACT</name>
<dbReference type="Proteomes" id="UP000016660">
    <property type="component" value="Unassembled WGS sequence"/>
</dbReference>
<sequence length="43" mass="5051">MFLICRTLLFSEITSFFVAKPSLSSEIPHPIVYFFYLIRPNLV</sequence>
<comment type="caution">
    <text evidence="1">The sequence shown here is derived from an EMBL/GenBank/DDBJ whole genome shotgun (WGS) entry which is preliminary data.</text>
</comment>